<keyword evidence="5 8" id="KW-1133">Transmembrane helix</keyword>
<comment type="subcellular location">
    <subcellularLocation>
        <location evidence="1">Cell membrane</location>
        <topology evidence="1">Multi-pass membrane protein</topology>
    </subcellularLocation>
</comment>
<comment type="similarity">
    <text evidence="2">Belongs to the MscS (TC 1.A.23) family.</text>
</comment>
<feature type="signal peptide" evidence="9">
    <location>
        <begin position="1"/>
        <end position="31"/>
    </location>
</feature>
<dbReference type="Pfam" id="PF21088">
    <property type="entry name" value="MS_channel_1st"/>
    <property type="match status" value="1"/>
</dbReference>
<feature type="domain" description="Mechanosensitive ion channel transmembrane helices 2/3" evidence="11">
    <location>
        <begin position="497"/>
        <end position="536"/>
    </location>
</feature>
<reference evidence="12 13" key="1">
    <citation type="submission" date="2019-06" db="EMBL/GenBank/DDBJ databases">
        <title>Draft genome of Aliikangiella marina GYP-15.</title>
        <authorList>
            <person name="Wang G."/>
        </authorList>
    </citation>
    <scope>NUCLEOTIDE SEQUENCE [LARGE SCALE GENOMIC DNA]</scope>
    <source>
        <strain evidence="12 13">GYP-15</strain>
    </source>
</reference>
<dbReference type="RefSeq" id="WP_142888577.1">
    <property type="nucleotide sequence ID" value="NZ_VIKR01000001.1"/>
</dbReference>
<dbReference type="Gene3D" id="3.30.70.100">
    <property type="match status" value="1"/>
</dbReference>
<dbReference type="InterPro" id="IPR023408">
    <property type="entry name" value="MscS_beta-dom_sf"/>
</dbReference>
<dbReference type="SUPFAM" id="SSF50182">
    <property type="entry name" value="Sm-like ribonucleoproteins"/>
    <property type="match status" value="1"/>
</dbReference>
<evidence type="ECO:0000259" key="10">
    <source>
        <dbReference type="Pfam" id="PF00924"/>
    </source>
</evidence>
<dbReference type="EMBL" id="VIKR01000001">
    <property type="protein sequence ID" value="TQV77217.1"/>
    <property type="molecule type" value="Genomic_DNA"/>
</dbReference>
<feature type="coiled-coil region" evidence="7">
    <location>
        <begin position="247"/>
        <end position="278"/>
    </location>
</feature>
<keyword evidence="9" id="KW-0732">Signal</keyword>
<dbReference type="SUPFAM" id="SSF82689">
    <property type="entry name" value="Mechanosensitive channel protein MscS (YggB), C-terminal domain"/>
    <property type="match status" value="1"/>
</dbReference>
<organism evidence="12 13">
    <name type="scientific">Aliikangiella marina</name>
    <dbReference type="NCBI Taxonomy" id="1712262"/>
    <lineage>
        <taxon>Bacteria</taxon>
        <taxon>Pseudomonadati</taxon>
        <taxon>Pseudomonadota</taxon>
        <taxon>Gammaproteobacteria</taxon>
        <taxon>Oceanospirillales</taxon>
        <taxon>Pleioneaceae</taxon>
        <taxon>Aliikangiella</taxon>
    </lineage>
</organism>
<dbReference type="InterPro" id="IPR011066">
    <property type="entry name" value="MscS_channel_C_sf"/>
</dbReference>
<dbReference type="InterPro" id="IPR010920">
    <property type="entry name" value="LSM_dom_sf"/>
</dbReference>
<evidence type="ECO:0000256" key="7">
    <source>
        <dbReference type="SAM" id="Coils"/>
    </source>
</evidence>
<dbReference type="Proteomes" id="UP000317839">
    <property type="component" value="Unassembled WGS sequence"/>
</dbReference>
<feature type="domain" description="Mechanosensitive ion channel MscS" evidence="10">
    <location>
        <begin position="538"/>
        <end position="604"/>
    </location>
</feature>
<dbReference type="InterPro" id="IPR011014">
    <property type="entry name" value="MscS_channel_TM-2"/>
</dbReference>
<dbReference type="AlphaFoldDB" id="A0A545TJ38"/>
<keyword evidence="13" id="KW-1185">Reference proteome</keyword>
<proteinExistence type="inferred from homology"/>
<evidence type="ECO:0000256" key="1">
    <source>
        <dbReference type="ARBA" id="ARBA00004651"/>
    </source>
</evidence>
<evidence type="ECO:0000256" key="5">
    <source>
        <dbReference type="ARBA" id="ARBA00022989"/>
    </source>
</evidence>
<dbReference type="PANTHER" id="PTHR30347">
    <property type="entry name" value="POTASSIUM CHANNEL RELATED"/>
    <property type="match status" value="1"/>
</dbReference>
<evidence type="ECO:0000256" key="3">
    <source>
        <dbReference type="ARBA" id="ARBA00022475"/>
    </source>
</evidence>
<dbReference type="Pfam" id="PF00924">
    <property type="entry name" value="MS_channel_2nd"/>
    <property type="match status" value="1"/>
</dbReference>
<feature type="transmembrane region" description="Helical" evidence="8">
    <location>
        <begin position="493"/>
        <end position="515"/>
    </location>
</feature>
<dbReference type="PANTHER" id="PTHR30347:SF1">
    <property type="entry name" value="MECHANOSENSITIVE CHANNEL MSCK"/>
    <property type="match status" value="1"/>
</dbReference>
<name>A0A545TJ38_9GAMM</name>
<dbReference type="Gene3D" id="1.10.287.1260">
    <property type="match status" value="1"/>
</dbReference>
<dbReference type="InterPro" id="IPR006685">
    <property type="entry name" value="MscS_channel_2nd"/>
</dbReference>
<keyword evidence="6 8" id="KW-0472">Membrane</keyword>
<keyword evidence="3" id="KW-1003">Cell membrane</keyword>
<dbReference type="GO" id="GO:0005886">
    <property type="term" value="C:plasma membrane"/>
    <property type="evidence" value="ECO:0007669"/>
    <property type="project" value="UniProtKB-SubCell"/>
</dbReference>
<evidence type="ECO:0000256" key="6">
    <source>
        <dbReference type="ARBA" id="ARBA00023136"/>
    </source>
</evidence>
<dbReference type="GO" id="GO:0008381">
    <property type="term" value="F:mechanosensitive monoatomic ion channel activity"/>
    <property type="evidence" value="ECO:0007669"/>
    <property type="project" value="UniProtKB-ARBA"/>
</dbReference>
<evidence type="ECO:0000259" key="11">
    <source>
        <dbReference type="Pfam" id="PF21088"/>
    </source>
</evidence>
<feature type="coiled-coil region" evidence="7">
    <location>
        <begin position="330"/>
        <end position="357"/>
    </location>
</feature>
<dbReference type="Gene3D" id="2.30.30.60">
    <property type="match status" value="1"/>
</dbReference>
<evidence type="ECO:0000256" key="8">
    <source>
        <dbReference type="SAM" id="Phobius"/>
    </source>
</evidence>
<evidence type="ECO:0000256" key="9">
    <source>
        <dbReference type="SAM" id="SignalP"/>
    </source>
</evidence>
<feature type="chain" id="PRO_5022105322" evidence="9">
    <location>
        <begin position="32"/>
        <end position="716"/>
    </location>
</feature>
<accession>A0A545TJ38</accession>
<evidence type="ECO:0000256" key="2">
    <source>
        <dbReference type="ARBA" id="ARBA00008017"/>
    </source>
</evidence>
<protein>
    <submittedName>
        <fullName evidence="12">Mechanosensitive ion channel</fullName>
    </submittedName>
</protein>
<sequence length="716" mass="82468">MSSRHKSNNPIATIFCLWLCFCSGMLIEASAVTPKSSLTQLLPSSETKVQNSDFSDSAVINFETINNQWWKQWSELNSDQKQFWINQIEQSYDAQISQMPLSNKANEHVRETRGLIRALRKIVLFENQAIKIDKHNEYTLKEWASYYDIYRSLSDTEKRLQAEIKQRKEGIEAIKQDIQALAVKNRNFTAYSNQSIEIVLNIYGSQLSLIYSQEKQTVANLQLAEIQSALKITALRLTSSSTQLVSNNRYDRQLQEQQKALNEQLDRIQNLMNSLQRQAWSSVTGDQEVVYQLSFHEEKLKSMSIRSELLAIDILLNISRLIRQEPEQENPNWHNQLKEYNQEYDRLMSQFYAYRERVIASGEAANEMIFERTQRPVWEYLESNQKLANEFKVELEKAEFYANAYRQFLAIEKGWTSEFNLDWQIFKEEAQTGWAAVVNYTLFSVNEYPVTLGNVLNALFIIIIAIFISKIIKRILSRVGRKRAISESTLFNVARVIHYLIITIAIIVALSILGIDSSKIALVAGALSVGIGFGLQAIFNNFVSGLILLFERPLKVGDLVELESGVRGRIKAINVRSTQLKTRDNIDLLVPNSEFVNFKVINYTFSDPLRRIHVPFRAALNCDKARVKEIVVEAAYKLNFTQKDKQHEPDVWLKRIGEFSLEFELIVWVNANKLHDNDGVESHYLWEVDSALKAANIHVPIPMQSIAIERGKSKKT</sequence>
<dbReference type="InterPro" id="IPR049142">
    <property type="entry name" value="MS_channel_1st"/>
</dbReference>
<dbReference type="OrthoDB" id="9799209at2"/>
<keyword evidence="4 8" id="KW-0812">Transmembrane</keyword>
<feature type="transmembrane region" description="Helical" evidence="8">
    <location>
        <begin position="452"/>
        <end position="472"/>
    </location>
</feature>
<dbReference type="SUPFAM" id="SSF82861">
    <property type="entry name" value="Mechanosensitive channel protein MscS (YggB), transmembrane region"/>
    <property type="match status" value="1"/>
</dbReference>
<gene>
    <name evidence="12" type="ORF">FLL45_04525</name>
</gene>
<evidence type="ECO:0000313" key="13">
    <source>
        <dbReference type="Proteomes" id="UP000317839"/>
    </source>
</evidence>
<dbReference type="InterPro" id="IPR052702">
    <property type="entry name" value="MscS-like_channel"/>
</dbReference>
<evidence type="ECO:0000256" key="4">
    <source>
        <dbReference type="ARBA" id="ARBA00022692"/>
    </source>
</evidence>
<evidence type="ECO:0000313" key="12">
    <source>
        <dbReference type="EMBL" id="TQV77217.1"/>
    </source>
</evidence>
<feature type="transmembrane region" description="Helical" evidence="8">
    <location>
        <begin position="521"/>
        <end position="550"/>
    </location>
</feature>
<keyword evidence="7" id="KW-0175">Coiled coil</keyword>
<comment type="caution">
    <text evidence="12">The sequence shown here is derived from an EMBL/GenBank/DDBJ whole genome shotgun (WGS) entry which is preliminary data.</text>
</comment>